<reference evidence="2" key="1">
    <citation type="submission" date="2022-01" db="EMBL/GenBank/DDBJ databases">
        <title>Comparative genomics reveals a dynamic genome evolution in the ectomycorrhizal milk-cap (Lactarius) mushrooms.</title>
        <authorList>
            <consortium name="DOE Joint Genome Institute"/>
            <person name="Lebreton A."/>
            <person name="Tang N."/>
            <person name="Kuo A."/>
            <person name="LaButti K."/>
            <person name="Drula E."/>
            <person name="Barry K."/>
            <person name="Clum A."/>
            <person name="Lipzen A."/>
            <person name="Mousain D."/>
            <person name="Ng V."/>
            <person name="Wang R."/>
            <person name="Wang X."/>
            <person name="Dai Y."/>
            <person name="Henrissat B."/>
            <person name="Grigoriev I.V."/>
            <person name="Guerin-Laguette A."/>
            <person name="Yu F."/>
            <person name="Martin F.M."/>
        </authorList>
    </citation>
    <scope>NUCLEOTIDE SEQUENCE</scope>
    <source>
        <strain evidence="2">QP</strain>
    </source>
</reference>
<dbReference type="EMBL" id="JAKELL010000113">
    <property type="protein sequence ID" value="KAH8981629.1"/>
    <property type="molecule type" value="Genomic_DNA"/>
</dbReference>
<comment type="caution">
    <text evidence="2">The sequence shown here is derived from an EMBL/GenBank/DDBJ whole genome shotgun (WGS) entry which is preliminary data.</text>
</comment>
<feature type="compositionally biased region" description="Basic and acidic residues" evidence="1">
    <location>
        <begin position="31"/>
        <end position="41"/>
    </location>
</feature>
<evidence type="ECO:0000313" key="3">
    <source>
        <dbReference type="Proteomes" id="UP001201163"/>
    </source>
</evidence>
<keyword evidence="3" id="KW-1185">Reference proteome</keyword>
<protein>
    <submittedName>
        <fullName evidence="2">Uncharacterized protein</fullName>
    </submittedName>
</protein>
<name>A0AAD4L7Q6_9AGAM</name>
<organism evidence="2 3">
    <name type="scientific">Lactarius akahatsu</name>
    <dbReference type="NCBI Taxonomy" id="416441"/>
    <lineage>
        <taxon>Eukaryota</taxon>
        <taxon>Fungi</taxon>
        <taxon>Dikarya</taxon>
        <taxon>Basidiomycota</taxon>
        <taxon>Agaricomycotina</taxon>
        <taxon>Agaricomycetes</taxon>
        <taxon>Russulales</taxon>
        <taxon>Russulaceae</taxon>
        <taxon>Lactarius</taxon>
    </lineage>
</organism>
<dbReference type="Proteomes" id="UP001201163">
    <property type="component" value="Unassembled WGS sequence"/>
</dbReference>
<sequence>MGGSSPNARPLSQEASFKPQAVWASHHDDALAARGPDHDGPDLTIPPRHYHQGISPTQDEVCTVRLQPMGRALAVATPESSVYTELAEYEVMDASNIVKRNVSAQHLRKHLFGHIRSCISYSRHSSIVIDTSSVLAMFSALTYPLSAHLALPTPSQHVLHQLSVLAAVPLVNFATPLAPSWGDIRVEHSWDHVPPTWETLSPPPVGTSILHDCSGMVPRRWSCLRRVR</sequence>
<proteinExistence type="predicted"/>
<evidence type="ECO:0000313" key="2">
    <source>
        <dbReference type="EMBL" id="KAH8981629.1"/>
    </source>
</evidence>
<feature type="region of interest" description="Disordered" evidence="1">
    <location>
        <begin position="31"/>
        <end position="54"/>
    </location>
</feature>
<evidence type="ECO:0000256" key="1">
    <source>
        <dbReference type="SAM" id="MobiDB-lite"/>
    </source>
</evidence>
<gene>
    <name evidence="2" type="ORF">EDB92DRAFT_2106905</name>
</gene>
<accession>A0AAD4L7Q6</accession>
<dbReference type="AlphaFoldDB" id="A0AAD4L7Q6"/>